<feature type="transmembrane region" description="Helical" evidence="8">
    <location>
        <begin position="431"/>
        <end position="451"/>
    </location>
</feature>
<dbReference type="GO" id="GO:0005886">
    <property type="term" value="C:plasma membrane"/>
    <property type="evidence" value="ECO:0007669"/>
    <property type="project" value="UniProtKB-SubCell"/>
</dbReference>
<dbReference type="PRINTS" id="PR00702">
    <property type="entry name" value="ACRIFLAVINRP"/>
</dbReference>
<keyword evidence="2" id="KW-0813">Transport</keyword>
<feature type="transmembrane region" description="Helical" evidence="8">
    <location>
        <begin position="907"/>
        <end position="932"/>
    </location>
</feature>
<evidence type="ECO:0000256" key="3">
    <source>
        <dbReference type="ARBA" id="ARBA00022475"/>
    </source>
</evidence>
<evidence type="ECO:0000256" key="5">
    <source>
        <dbReference type="ARBA" id="ARBA00022692"/>
    </source>
</evidence>
<evidence type="ECO:0000256" key="2">
    <source>
        <dbReference type="ARBA" id="ARBA00022448"/>
    </source>
</evidence>
<feature type="transmembrane region" description="Helical" evidence="8">
    <location>
        <begin position="526"/>
        <end position="543"/>
    </location>
</feature>
<evidence type="ECO:0000256" key="1">
    <source>
        <dbReference type="ARBA" id="ARBA00004429"/>
    </source>
</evidence>
<feature type="transmembrane region" description="Helical" evidence="8">
    <location>
        <begin position="463"/>
        <end position="489"/>
    </location>
</feature>
<organism evidence="9 10">
    <name type="scientific">Arsenicibacter rosenii</name>
    <dbReference type="NCBI Taxonomy" id="1750698"/>
    <lineage>
        <taxon>Bacteria</taxon>
        <taxon>Pseudomonadati</taxon>
        <taxon>Bacteroidota</taxon>
        <taxon>Cytophagia</taxon>
        <taxon>Cytophagales</taxon>
        <taxon>Spirosomataceae</taxon>
        <taxon>Arsenicibacter</taxon>
    </lineage>
</organism>
<keyword evidence="10" id="KW-1185">Reference proteome</keyword>
<evidence type="ECO:0000256" key="8">
    <source>
        <dbReference type="SAM" id="Phobius"/>
    </source>
</evidence>
<dbReference type="InterPro" id="IPR001036">
    <property type="entry name" value="Acrflvin-R"/>
</dbReference>
<dbReference type="PANTHER" id="PTHR32063:SF28">
    <property type="entry name" value="BLR2861 PROTEIN"/>
    <property type="match status" value="1"/>
</dbReference>
<feature type="transmembrane region" description="Helical" evidence="8">
    <location>
        <begin position="334"/>
        <end position="353"/>
    </location>
</feature>
<evidence type="ECO:0000256" key="6">
    <source>
        <dbReference type="ARBA" id="ARBA00022989"/>
    </source>
</evidence>
<feature type="transmembrane region" description="Helical" evidence="8">
    <location>
        <begin position="987"/>
        <end position="1010"/>
    </location>
</feature>
<evidence type="ECO:0000313" key="10">
    <source>
        <dbReference type="Proteomes" id="UP000181790"/>
    </source>
</evidence>
<keyword evidence="5 8" id="KW-0812">Transmembrane</keyword>
<dbReference type="Gene3D" id="3.30.70.1430">
    <property type="entry name" value="Multidrug efflux transporter AcrB pore domain"/>
    <property type="match status" value="2"/>
</dbReference>
<dbReference type="Gene3D" id="3.30.70.1440">
    <property type="entry name" value="Multidrug efflux transporter AcrB pore domain"/>
    <property type="match status" value="1"/>
</dbReference>
<dbReference type="Pfam" id="PF00873">
    <property type="entry name" value="ACR_tran"/>
    <property type="match status" value="1"/>
</dbReference>
<accession>A0A1S2VH56</accession>
<dbReference type="EMBL" id="MORL01000011">
    <property type="protein sequence ID" value="OIN57526.1"/>
    <property type="molecule type" value="Genomic_DNA"/>
</dbReference>
<sequence>MSISTLSIKRPVLALVMNTLIMFFGFLGFRYLGVREFPSIDPPVISIRTNYAGANADIIESQITEPLEKQLNSIEGIKSINSSSSQGRSEITVEFGIDVDMERAANDVRDKVSASARTLPQDIDGPPIVSKADANSDQIMILTLQSDTRSHLEVNEYAENVIAQRLQTINGVSEVSIMGQKKYAMRIWMDPDKMAAFNITAQDVKAALDKENVELPSGKVVGNSTELTVKTIGRFKTEDDFNNMIVKTLGDNVIHLGDIGQAELGPENEESVLRLNGVPMIGLGIVPQPGSNHLDISEEVTKRVAEIRKDLPKDYKLDVMFDTTIFVKRSVEEVAETLFIAIALVVLIIYLFFRDWLVAFRPLIDIPVSLIGTFFVMYLMGYSINVLTLLAIVMATGLVVDDGIVVTENIFKKIEQGMNPVEAAIKGSNEIIFAVLSTSITLAAVFLPVIFMEGFVGKLFREFGVVISVAVLISAFVSLTLTPMLNAYLNRKTHKKGWFYEKTEPYFEAMTNAYHDQLAGFFKARWVALPVIALTIGMIWFFGRDLQSELAPLDDRNWFRLNMTAPEGTSFEYMDDYMQRVQVMLQDSMPEKQGIMLVTAPGRTGSGSPNSGSGRVFLTDRMSRKMTQQAIADKTTKLLKKLPDAKSVVVQQQTISVDTRGGLPVQYVVQAPDFEKLREYLPKFLELAQEDPTFTSVDANLKFNKPEVNILIDREKAKSIGVSVADVAQTVQLALAGQRFGYFTMTGRQYQVIGQFDRANRNEPLDVSKMYVKTASGDVIQLDNIVKMDEQSSPPQLFHFNRYMSATVQAALAPGKTIGDGIKAMDQVRDKLADQSIRTALSGASRDYAESQSNTLFSFMLALALVYFILAAQFESFIDPFIIMLTVPLAIGGAVFSLWYFNQTFNIFSQIGIIMLIGLVTKNGILIVEFANQLREEGMSVKEAALEAATLRLRPILMTSLATVLGALPIALALGSAGQSRMSMGTVIIGGLLFSLVLTLFVIPAMYTFLSRKNRGHSAETRQLFIDEDKPVATV</sequence>
<comment type="subcellular location">
    <subcellularLocation>
        <location evidence="1">Cell inner membrane</location>
        <topology evidence="1">Multi-pass membrane protein</topology>
    </subcellularLocation>
</comment>
<feature type="transmembrane region" description="Helical" evidence="8">
    <location>
        <begin position="881"/>
        <end position="901"/>
    </location>
</feature>
<dbReference type="Gene3D" id="3.30.2090.10">
    <property type="entry name" value="Multidrug efflux transporter AcrB TolC docking domain, DN and DC subdomains"/>
    <property type="match status" value="2"/>
</dbReference>
<reference evidence="9 10" key="1">
    <citation type="submission" date="2016-10" db="EMBL/GenBank/DDBJ databases">
        <title>Arsenicibacter rosenii gen. nov., sp. nov., an efficient arsenic-methylating bacterium isolated from an arsenic-contaminated paddy soil.</title>
        <authorList>
            <person name="Huang K."/>
        </authorList>
    </citation>
    <scope>NUCLEOTIDE SEQUENCE [LARGE SCALE GENOMIC DNA]</scope>
    <source>
        <strain evidence="9 10">SM-1</strain>
    </source>
</reference>
<dbReference type="RefSeq" id="WP_071504729.1">
    <property type="nucleotide sequence ID" value="NZ_MORL01000011.1"/>
</dbReference>
<evidence type="ECO:0000313" key="9">
    <source>
        <dbReference type="EMBL" id="OIN57526.1"/>
    </source>
</evidence>
<dbReference type="OrthoDB" id="9758234at2"/>
<gene>
    <name evidence="9" type="ORF">BLX24_18725</name>
</gene>
<dbReference type="AlphaFoldDB" id="A0A1S2VH56"/>
<dbReference type="InterPro" id="IPR027463">
    <property type="entry name" value="AcrB_DN_DC_subdom"/>
</dbReference>
<dbReference type="FunFam" id="3.30.70.1430:FF:000001">
    <property type="entry name" value="Efflux pump membrane transporter"/>
    <property type="match status" value="1"/>
</dbReference>
<proteinExistence type="predicted"/>
<dbReference type="GO" id="GO:0042910">
    <property type="term" value="F:xenobiotic transmembrane transporter activity"/>
    <property type="evidence" value="ECO:0007669"/>
    <property type="project" value="TreeGrafter"/>
</dbReference>
<comment type="caution">
    <text evidence="9">The sequence shown here is derived from an EMBL/GenBank/DDBJ whole genome shotgun (WGS) entry which is preliminary data.</text>
</comment>
<feature type="transmembrane region" description="Helical" evidence="8">
    <location>
        <begin position="856"/>
        <end position="874"/>
    </location>
</feature>
<name>A0A1S2VH56_9BACT</name>
<feature type="transmembrane region" description="Helical" evidence="8">
    <location>
        <begin position="12"/>
        <end position="32"/>
    </location>
</feature>
<evidence type="ECO:0000256" key="7">
    <source>
        <dbReference type="ARBA" id="ARBA00023136"/>
    </source>
</evidence>
<dbReference type="SUPFAM" id="SSF82693">
    <property type="entry name" value="Multidrug efflux transporter AcrB pore domain, PN1, PN2, PC1 and PC2 subdomains"/>
    <property type="match status" value="3"/>
</dbReference>
<keyword evidence="6 8" id="KW-1133">Transmembrane helix</keyword>
<feature type="transmembrane region" description="Helical" evidence="8">
    <location>
        <begin position="953"/>
        <end position="975"/>
    </location>
</feature>
<dbReference type="Proteomes" id="UP000181790">
    <property type="component" value="Unassembled WGS sequence"/>
</dbReference>
<keyword evidence="7 8" id="KW-0472">Membrane</keyword>
<dbReference type="Gene3D" id="3.30.70.1320">
    <property type="entry name" value="Multidrug efflux transporter AcrB pore domain like"/>
    <property type="match status" value="1"/>
</dbReference>
<dbReference type="SUPFAM" id="SSF82866">
    <property type="entry name" value="Multidrug efflux transporter AcrB transmembrane domain"/>
    <property type="match status" value="2"/>
</dbReference>
<dbReference type="PANTHER" id="PTHR32063">
    <property type="match status" value="1"/>
</dbReference>
<dbReference type="SUPFAM" id="SSF82714">
    <property type="entry name" value="Multidrug efflux transporter AcrB TolC docking domain, DN and DC subdomains"/>
    <property type="match status" value="2"/>
</dbReference>
<evidence type="ECO:0000256" key="4">
    <source>
        <dbReference type="ARBA" id="ARBA00022519"/>
    </source>
</evidence>
<keyword evidence="3" id="KW-1003">Cell membrane</keyword>
<protein>
    <submittedName>
        <fullName evidence="9">Acriflavin resistance protein</fullName>
    </submittedName>
</protein>
<dbReference type="FunFam" id="1.20.1640.10:FF:000001">
    <property type="entry name" value="Efflux pump membrane transporter"/>
    <property type="match status" value="1"/>
</dbReference>
<keyword evidence="4" id="KW-0997">Cell inner membrane</keyword>
<dbReference type="Gene3D" id="1.20.1640.10">
    <property type="entry name" value="Multidrug efflux transporter AcrB transmembrane domain"/>
    <property type="match status" value="2"/>
</dbReference>